<dbReference type="Pfam" id="PF00168">
    <property type="entry name" value="C2"/>
    <property type="match status" value="2"/>
</dbReference>
<dbReference type="AlphaFoldDB" id="A0A1I8GK94"/>
<feature type="domain" description="C2" evidence="2">
    <location>
        <begin position="331"/>
        <end position="466"/>
    </location>
</feature>
<feature type="compositionally biased region" description="Low complexity" evidence="1">
    <location>
        <begin position="41"/>
        <end position="56"/>
    </location>
</feature>
<evidence type="ECO:0000313" key="3">
    <source>
        <dbReference type="Proteomes" id="UP000095280"/>
    </source>
</evidence>
<dbReference type="PANTHER" id="PTHR46129:SF2">
    <property type="entry name" value="SYNAPTOTAGMIN 14, ISOFORM D"/>
    <property type="match status" value="1"/>
</dbReference>
<reference evidence="4" key="1">
    <citation type="submission" date="2016-11" db="UniProtKB">
        <authorList>
            <consortium name="WormBaseParasite"/>
        </authorList>
    </citation>
    <scope>IDENTIFICATION</scope>
</reference>
<feature type="compositionally biased region" description="Gly residues" evidence="1">
    <location>
        <begin position="141"/>
        <end position="152"/>
    </location>
</feature>
<feature type="domain" description="C2" evidence="2">
    <location>
        <begin position="165"/>
        <end position="294"/>
    </location>
</feature>
<feature type="compositionally biased region" description="Low complexity" evidence="1">
    <location>
        <begin position="1"/>
        <end position="10"/>
    </location>
</feature>
<dbReference type="InterPro" id="IPR035892">
    <property type="entry name" value="C2_domain_sf"/>
</dbReference>
<dbReference type="SMART" id="SM00239">
    <property type="entry name" value="C2"/>
    <property type="match status" value="2"/>
</dbReference>
<keyword evidence="3" id="KW-1185">Reference proteome</keyword>
<sequence>MSAAAAAAAAEDAESLDGGSGGLFDSVDADRTRRRRSKPTGSVAAASSSASPSPGSEQQRRLRQLRRQQQLAGASATPTTSPSSRRSAAGASSRLSATDEEAASGLGGSPRSTTRTQQRQPKSPLSTRSNASANKSDGRRSGGAGRSGGGSEVKGPVEKVSKVRKLGTLESSVKYDSSQKVVTVKIIQTHELPRPGTYDFGGKLGTNLKWNSIQVTLALLPEKKQRNKTTIAKGDNPQFDETFMFTNISSVEFGRLGIRFRAYGCQHKRRKLLMAENILALASLASPKNETILHLPLELRAGDYARRGSEDAKDDADELQVDGWTSLGVTGFPELFVGITYNASTGQLATEIIKGSSFKLPGMSRTPETYVKISLMASNGHVLFKSKTTSSEGTQNPMWKENFVFPVNKFQLTDMTIMVAVYAKKTMNRREIIGWFSIGCNNSGEEELAHWQDMKDAHGEPVRRWHRLLQTDLKS</sequence>
<dbReference type="Proteomes" id="UP000095280">
    <property type="component" value="Unplaced"/>
</dbReference>
<evidence type="ECO:0000259" key="2">
    <source>
        <dbReference type="PROSITE" id="PS50004"/>
    </source>
</evidence>
<accession>A0A1I8GK94</accession>
<dbReference type="GO" id="GO:0005543">
    <property type="term" value="F:phospholipid binding"/>
    <property type="evidence" value="ECO:0007669"/>
    <property type="project" value="TreeGrafter"/>
</dbReference>
<dbReference type="Gene3D" id="2.60.40.150">
    <property type="entry name" value="C2 domain"/>
    <property type="match status" value="2"/>
</dbReference>
<dbReference type="SUPFAM" id="SSF49562">
    <property type="entry name" value="C2 domain (Calcium/lipid-binding domain, CaLB)"/>
    <property type="match status" value="2"/>
</dbReference>
<dbReference type="PANTHER" id="PTHR46129">
    <property type="entry name" value="SYNAPTOTAGMIN 14, ISOFORM D"/>
    <property type="match status" value="1"/>
</dbReference>
<dbReference type="WBParaSite" id="maker-uti_cns_0002130-snap-gene-0.12-mRNA-1">
    <property type="protein sequence ID" value="maker-uti_cns_0002130-snap-gene-0.12-mRNA-1"/>
    <property type="gene ID" value="maker-uti_cns_0002130-snap-gene-0.12"/>
</dbReference>
<proteinExistence type="predicted"/>
<name>A0A1I8GK94_9PLAT</name>
<protein>
    <submittedName>
        <fullName evidence="4">C2 domain-containing protein</fullName>
    </submittedName>
</protein>
<dbReference type="InterPro" id="IPR043541">
    <property type="entry name" value="SYT14/14L/16"/>
</dbReference>
<dbReference type="PROSITE" id="PS50004">
    <property type="entry name" value="C2"/>
    <property type="match status" value="2"/>
</dbReference>
<dbReference type="InterPro" id="IPR000008">
    <property type="entry name" value="C2_dom"/>
</dbReference>
<organism evidence="3 4">
    <name type="scientific">Macrostomum lignano</name>
    <dbReference type="NCBI Taxonomy" id="282301"/>
    <lineage>
        <taxon>Eukaryota</taxon>
        <taxon>Metazoa</taxon>
        <taxon>Spiralia</taxon>
        <taxon>Lophotrochozoa</taxon>
        <taxon>Platyhelminthes</taxon>
        <taxon>Rhabditophora</taxon>
        <taxon>Macrostomorpha</taxon>
        <taxon>Macrostomida</taxon>
        <taxon>Macrostomidae</taxon>
        <taxon>Macrostomum</taxon>
    </lineage>
</organism>
<feature type="compositionally biased region" description="Low complexity" evidence="1">
    <location>
        <begin position="67"/>
        <end position="96"/>
    </location>
</feature>
<feature type="region of interest" description="Disordered" evidence="1">
    <location>
        <begin position="1"/>
        <end position="159"/>
    </location>
</feature>
<feature type="compositionally biased region" description="Polar residues" evidence="1">
    <location>
        <begin position="110"/>
        <end position="135"/>
    </location>
</feature>
<evidence type="ECO:0000313" key="4">
    <source>
        <dbReference type="WBParaSite" id="maker-uti_cns_0002130-snap-gene-0.12-mRNA-1"/>
    </source>
</evidence>
<evidence type="ECO:0000256" key="1">
    <source>
        <dbReference type="SAM" id="MobiDB-lite"/>
    </source>
</evidence>